<comment type="function">
    <text evidence="6">Ligates lysine onto the cytidine present at position 34 of the AUA codon-specific tRNA(Ile) that contains the anticodon CAU, in an ATP-dependent manner. Cytidine is converted to lysidine, thus changing the amino acid specificity of the tRNA from methionine to isoleucine.</text>
</comment>
<dbReference type="InterPro" id="IPR012094">
    <property type="entry name" value="tRNA_Ile_lys_synt"/>
</dbReference>
<feature type="binding site" evidence="6">
    <location>
        <begin position="139"/>
        <end position="144"/>
    </location>
    <ligand>
        <name>ATP</name>
        <dbReference type="ChEBI" id="CHEBI:30616"/>
    </ligand>
</feature>
<evidence type="ECO:0000256" key="5">
    <source>
        <dbReference type="ARBA" id="ARBA00048539"/>
    </source>
</evidence>
<keyword evidence="1 6" id="KW-0436">Ligase</keyword>
<evidence type="ECO:0000256" key="2">
    <source>
        <dbReference type="ARBA" id="ARBA00022694"/>
    </source>
</evidence>
<dbReference type="GO" id="GO:0005524">
    <property type="term" value="F:ATP binding"/>
    <property type="evidence" value="ECO:0007669"/>
    <property type="project" value="UniProtKB-UniRule"/>
</dbReference>
<evidence type="ECO:0000256" key="7">
    <source>
        <dbReference type="SAM" id="MobiDB-lite"/>
    </source>
</evidence>
<evidence type="ECO:0000256" key="1">
    <source>
        <dbReference type="ARBA" id="ARBA00022598"/>
    </source>
</evidence>
<gene>
    <name evidence="6" type="primary">tilS</name>
    <name evidence="9" type="ORF">SAMN04488238_104210</name>
</gene>
<feature type="domain" description="tRNA(Ile)-lysidine/2-thiocytidine synthase N-terminal" evidence="8">
    <location>
        <begin position="135"/>
        <end position="313"/>
    </location>
</feature>
<dbReference type="EC" id="6.3.4.19" evidence="6"/>
<keyword evidence="3 6" id="KW-0547">Nucleotide-binding</keyword>
<dbReference type="PANTHER" id="PTHR43033">
    <property type="entry name" value="TRNA(ILE)-LYSIDINE SYNTHASE-RELATED"/>
    <property type="match status" value="1"/>
</dbReference>
<evidence type="ECO:0000256" key="3">
    <source>
        <dbReference type="ARBA" id="ARBA00022741"/>
    </source>
</evidence>
<comment type="subcellular location">
    <subcellularLocation>
        <location evidence="6">Cytoplasm</location>
    </subcellularLocation>
</comment>
<keyword evidence="2 6" id="KW-0819">tRNA processing</keyword>
<keyword evidence="4 6" id="KW-0067">ATP-binding</keyword>
<name>A0A1H2XIK6_9RHOB</name>
<sequence length="528" mass="54867">MPEGQGADGPKPGRPASRDDLPLDAGEGALHDPGDCAPGHIGAGAPENASRQSGGSAVGLSDSGVSDSVLPEYVLPDFGLSEPPFPEADLPDAGRIAARISDPQASSSHPDAALPDHVARAMHGLLAGTVPLRLGVAVSGGGDSVALMLVLHGWAQAHGVALHVATVDHGLRAAAAQEAAFVARLAADLGLPCAVLRWTQGGAARGNLQGAARAARYRLLGAWAQAAGLSHVALGHTQDDQAETFLMRLARGSGVDGLSCMAAARQAQGVVWLRPLLEVPRAALRDHLSARGVGWVDDPSNDDTRFDRVRARQALAALAPLGLDAAGLAQTAARMARARGALAQTAFAAAEGMLRLDRGDVLLDRAALMALPDDLRDRLLAHALCVVGNTPYRPRLAALHRLCDRLAAGQGDTLHGARILCGAQLRITREWQAVRAAVAAPGQRWDGRWQVAAPAGAGPWEVRALGPAGLALCPEWRATGLPRPSLIAGPAIWRDARLIAAPLAGLGENWRIFTTETESDVRARLLSH</sequence>
<dbReference type="Proteomes" id="UP000198539">
    <property type="component" value="Unassembled WGS sequence"/>
</dbReference>
<evidence type="ECO:0000259" key="8">
    <source>
        <dbReference type="Pfam" id="PF01171"/>
    </source>
</evidence>
<dbReference type="NCBIfam" id="TIGR02432">
    <property type="entry name" value="lysidine_TilS_N"/>
    <property type="match status" value="1"/>
</dbReference>
<dbReference type="PANTHER" id="PTHR43033:SF1">
    <property type="entry name" value="TRNA(ILE)-LYSIDINE SYNTHASE-RELATED"/>
    <property type="match status" value="1"/>
</dbReference>
<dbReference type="HAMAP" id="MF_01161">
    <property type="entry name" value="tRNA_Ile_lys_synt"/>
    <property type="match status" value="1"/>
</dbReference>
<evidence type="ECO:0000313" key="10">
    <source>
        <dbReference type="Proteomes" id="UP000198539"/>
    </source>
</evidence>
<dbReference type="EMBL" id="FNOM01000004">
    <property type="protein sequence ID" value="SDW92640.1"/>
    <property type="molecule type" value="Genomic_DNA"/>
</dbReference>
<dbReference type="RefSeq" id="WP_223814329.1">
    <property type="nucleotide sequence ID" value="NZ_CP061498.1"/>
</dbReference>
<dbReference type="Pfam" id="PF01171">
    <property type="entry name" value="ATP_bind_3"/>
    <property type="match status" value="1"/>
</dbReference>
<dbReference type="AlphaFoldDB" id="A0A1H2XIK6"/>
<evidence type="ECO:0000256" key="6">
    <source>
        <dbReference type="HAMAP-Rule" id="MF_01161"/>
    </source>
</evidence>
<evidence type="ECO:0000256" key="4">
    <source>
        <dbReference type="ARBA" id="ARBA00022840"/>
    </source>
</evidence>
<evidence type="ECO:0000313" key="9">
    <source>
        <dbReference type="EMBL" id="SDW92640.1"/>
    </source>
</evidence>
<dbReference type="CDD" id="cd01992">
    <property type="entry name" value="TilS_N"/>
    <property type="match status" value="1"/>
</dbReference>
<feature type="region of interest" description="Disordered" evidence="7">
    <location>
        <begin position="1"/>
        <end position="62"/>
    </location>
</feature>
<dbReference type="GO" id="GO:0032267">
    <property type="term" value="F:tRNA(Ile)-lysidine synthase activity"/>
    <property type="evidence" value="ECO:0007669"/>
    <property type="project" value="UniProtKB-EC"/>
</dbReference>
<accession>A0A1H2XIK6</accession>
<keyword evidence="10" id="KW-1185">Reference proteome</keyword>
<protein>
    <recommendedName>
        <fullName evidence="6">tRNA(Ile)-lysidine synthase</fullName>
        <ecNumber evidence="6">6.3.4.19</ecNumber>
    </recommendedName>
    <alternativeName>
        <fullName evidence="6">tRNA(Ile)-2-lysyl-cytidine synthase</fullName>
    </alternativeName>
    <alternativeName>
        <fullName evidence="6">tRNA(Ile)-lysidine synthetase</fullName>
    </alternativeName>
</protein>
<proteinExistence type="inferred from homology"/>
<feature type="compositionally biased region" description="Low complexity" evidence="7">
    <location>
        <begin position="53"/>
        <end position="62"/>
    </location>
</feature>
<dbReference type="InterPro" id="IPR012795">
    <property type="entry name" value="tRNA_Ile_lys_synt_N"/>
</dbReference>
<organism evidence="9 10">
    <name type="scientific">Roseicitreum antarcticum</name>
    <dbReference type="NCBI Taxonomy" id="564137"/>
    <lineage>
        <taxon>Bacteria</taxon>
        <taxon>Pseudomonadati</taxon>
        <taxon>Pseudomonadota</taxon>
        <taxon>Alphaproteobacteria</taxon>
        <taxon>Rhodobacterales</taxon>
        <taxon>Paracoccaceae</taxon>
        <taxon>Roseicitreum</taxon>
    </lineage>
</organism>
<comment type="catalytic activity">
    <reaction evidence="5 6">
        <text>cytidine(34) in tRNA(Ile2) + L-lysine + ATP = lysidine(34) in tRNA(Ile2) + AMP + diphosphate + H(+)</text>
        <dbReference type="Rhea" id="RHEA:43744"/>
        <dbReference type="Rhea" id="RHEA-COMP:10625"/>
        <dbReference type="Rhea" id="RHEA-COMP:10670"/>
        <dbReference type="ChEBI" id="CHEBI:15378"/>
        <dbReference type="ChEBI" id="CHEBI:30616"/>
        <dbReference type="ChEBI" id="CHEBI:32551"/>
        <dbReference type="ChEBI" id="CHEBI:33019"/>
        <dbReference type="ChEBI" id="CHEBI:82748"/>
        <dbReference type="ChEBI" id="CHEBI:83665"/>
        <dbReference type="ChEBI" id="CHEBI:456215"/>
        <dbReference type="EC" id="6.3.4.19"/>
    </reaction>
</comment>
<comment type="similarity">
    <text evidence="6">Belongs to the tRNA(Ile)-lysidine synthase family.</text>
</comment>
<dbReference type="SUPFAM" id="SSF52402">
    <property type="entry name" value="Adenine nucleotide alpha hydrolases-like"/>
    <property type="match status" value="1"/>
</dbReference>
<keyword evidence="6" id="KW-0963">Cytoplasm</keyword>
<dbReference type="GO" id="GO:0006400">
    <property type="term" value="P:tRNA modification"/>
    <property type="evidence" value="ECO:0007669"/>
    <property type="project" value="UniProtKB-UniRule"/>
</dbReference>
<reference evidence="9 10" key="1">
    <citation type="submission" date="2016-10" db="EMBL/GenBank/DDBJ databases">
        <authorList>
            <person name="de Groot N.N."/>
        </authorList>
    </citation>
    <scope>NUCLEOTIDE SEQUENCE [LARGE SCALE GENOMIC DNA]</scope>
    <source>
        <strain evidence="9 10">CGMCC 1.8894</strain>
    </source>
</reference>
<dbReference type="InterPro" id="IPR014729">
    <property type="entry name" value="Rossmann-like_a/b/a_fold"/>
</dbReference>
<comment type="domain">
    <text evidence="6">The N-terminal region contains the highly conserved SGGXDS motif, predicted to be a P-loop motif involved in ATP binding.</text>
</comment>
<dbReference type="GO" id="GO:0005737">
    <property type="term" value="C:cytoplasm"/>
    <property type="evidence" value="ECO:0007669"/>
    <property type="project" value="UniProtKB-SubCell"/>
</dbReference>
<dbReference type="STRING" id="564137.SAMN04488238_104210"/>
<dbReference type="InterPro" id="IPR011063">
    <property type="entry name" value="TilS/TtcA_N"/>
</dbReference>
<dbReference type="Gene3D" id="3.40.50.620">
    <property type="entry name" value="HUPs"/>
    <property type="match status" value="1"/>
</dbReference>